<dbReference type="Gene3D" id="3.40.50.1110">
    <property type="entry name" value="SGNH hydrolase"/>
    <property type="match status" value="1"/>
</dbReference>
<dbReference type="InterPro" id="IPR036514">
    <property type="entry name" value="SGNH_hydro_sf"/>
</dbReference>
<keyword evidence="1" id="KW-0732">Signal</keyword>
<dbReference type="InterPro" id="IPR044552">
    <property type="entry name" value="GLIP1-5/GLL25"/>
</dbReference>
<evidence type="ECO:0000256" key="1">
    <source>
        <dbReference type="ARBA" id="ARBA00022729"/>
    </source>
</evidence>
<dbReference type="AlphaFoldDB" id="A0AAV1AAS2"/>
<gene>
    <name evidence="2" type="ORF">VFH_IV029560</name>
</gene>
<dbReference type="SUPFAM" id="SSF52266">
    <property type="entry name" value="SGNH hydrolase"/>
    <property type="match status" value="1"/>
</dbReference>
<name>A0AAV1AAS2_VICFA</name>
<dbReference type="PANTHER" id="PTHR45966">
    <property type="entry name" value="GDSL-LIKE LIPASE/ACYLHYDROLASE"/>
    <property type="match status" value="1"/>
</dbReference>
<evidence type="ECO:0000313" key="3">
    <source>
        <dbReference type="Proteomes" id="UP001157006"/>
    </source>
</evidence>
<dbReference type="Proteomes" id="UP001157006">
    <property type="component" value="Chromosome 4"/>
</dbReference>
<dbReference type="EMBL" id="OX451739">
    <property type="protein sequence ID" value="CAI8607252.1"/>
    <property type="molecule type" value="Genomic_DNA"/>
</dbReference>
<keyword evidence="3" id="KW-1185">Reference proteome</keyword>
<accession>A0AAV1AAS2</accession>
<evidence type="ECO:0000313" key="2">
    <source>
        <dbReference type="EMBL" id="CAI8607252.1"/>
    </source>
</evidence>
<reference evidence="2 3" key="1">
    <citation type="submission" date="2023-01" db="EMBL/GenBank/DDBJ databases">
        <authorList>
            <person name="Kreplak J."/>
        </authorList>
    </citation>
    <scope>NUCLEOTIDE SEQUENCE [LARGE SCALE GENOMIC DNA]</scope>
</reference>
<protein>
    <submittedName>
        <fullName evidence="2">Uncharacterized protein</fullName>
    </submittedName>
</protein>
<dbReference type="PANTHER" id="PTHR45966:SF1">
    <property type="entry name" value="GDSL ESTERASE_LIPASE 1-RELATED"/>
    <property type="match status" value="1"/>
</dbReference>
<dbReference type="GO" id="GO:0016298">
    <property type="term" value="F:lipase activity"/>
    <property type="evidence" value="ECO:0007669"/>
    <property type="project" value="TreeGrafter"/>
</dbReference>
<proteinExistence type="predicted"/>
<sequence length="251" mass="28598">MHSFLGAHPIHPKIFLTKTYDRHGMEESDFSMEASFYFVRVKSNPYAACYGVHGDDKVQKVIDLHTQLTYFKNVKKILREKHGDEDIKSLLARAVYLITIGSNDYFVENSSIYTHEKCISMVVGNLTTLIKGIPEMGGRKFGVLNQPFMEKQIKGFKYSYFDFFDLSYKVINNPSKFGGVACCGSGPYKGYYNCGGKRAMKEYELCENPSEYVFVDSIHPTESSSKIIFQFMWSGNQSIVGPYNLKTLFEG</sequence>
<organism evidence="2 3">
    <name type="scientific">Vicia faba</name>
    <name type="common">Broad bean</name>
    <name type="synonym">Faba vulgaris</name>
    <dbReference type="NCBI Taxonomy" id="3906"/>
    <lineage>
        <taxon>Eukaryota</taxon>
        <taxon>Viridiplantae</taxon>
        <taxon>Streptophyta</taxon>
        <taxon>Embryophyta</taxon>
        <taxon>Tracheophyta</taxon>
        <taxon>Spermatophyta</taxon>
        <taxon>Magnoliopsida</taxon>
        <taxon>eudicotyledons</taxon>
        <taxon>Gunneridae</taxon>
        <taxon>Pentapetalae</taxon>
        <taxon>rosids</taxon>
        <taxon>fabids</taxon>
        <taxon>Fabales</taxon>
        <taxon>Fabaceae</taxon>
        <taxon>Papilionoideae</taxon>
        <taxon>50 kb inversion clade</taxon>
        <taxon>NPAAA clade</taxon>
        <taxon>Hologalegina</taxon>
        <taxon>IRL clade</taxon>
        <taxon>Fabeae</taxon>
        <taxon>Vicia</taxon>
    </lineage>
</organism>